<reference evidence="2" key="1">
    <citation type="journal article" date="2020" name="MBio">
        <title>Horizontal gene transfer to a defensive symbiont with a reduced genome amongst a multipartite beetle microbiome.</title>
        <authorList>
            <person name="Waterworth S.C."/>
            <person name="Florez L.V."/>
            <person name="Rees E.R."/>
            <person name="Hertweck C."/>
            <person name="Kaltenpoth M."/>
            <person name="Kwan J.C."/>
        </authorList>
    </citation>
    <scope>NUCLEOTIDE SEQUENCE [LARGE SCALE GENOMIC DNA]</scope>
</reference>
<organism evidence="1 2">
    <name type="scientific">Herbaspirillum frisingense</name>
    <dbReference type="NCBI Taxonomy" id="92645"/>
    <lineage>
        <taxon>Bacteria</taxon>
        <taxon>Pseudomonadati</taxon>
        <taxon>Pseudomonadota</taxon>
        <taxon>Betaproteobacteria</taxon>
        <taxon>Burkholderiales</taxon>
        <taxon>Oxalobacteraceae</taxon>
        <taxon>Herbaspirillum</taxon>
    </lineage>
</organism>
<accession>A0A7V8FTC6</accession>
<evidence type="ECO:0000313" key="2">
    <source>
        <dbReference type="Proteomes" id="UP000462435"/>
    </source>
</evidence>
<proteinExistence type="predicted"/>
<gene>
    <name evidence="1" type="ORF">GAK35_04110</name>
</gene>
<dbReference type="AlphaFoldDB" id="A0A7V8FTC6"/>
<sequence length="108" mass="11576">MQALAQAQFLFETPDSRNVGNMHIEAILAHTAGGGEALRASRWQEVPQEVRIAAAGLAGLALAAGAGELIDLSPQERHQLHVHAQTLIEQLQQLVRATKVPPVASLHH</sequence>
<dbReference type="Proteomes" id="UP000462435">
    <property type="component" value="Unassembled WGS sequence"/>
</dbReference>
<evidence type="ECO:0000313" key="1">
    <source>
        <dbReference type="EMBL" id="KAF1036256.1"/>
    </source>
</evidence>
<protein>
    <submittedName>
        <fullName evidence="1">Uncharacterized protein</fullName>
    </submittedName>
</protein>
<comment type="caution">
    <text evidence="1">The sequence shown here is derived from an EMBL/GenBank/DDBJ whole genome shotgun (WGS) entry which is preliminary data.</text>
</comment>
<name>A0A7V8FTC6_9BURK</name>
<dbReference type="EMBL" id="WNDX01000204">
    <property type="protein sequence ID" value="KAF1036256.1"/>
    <property type="molecule type" value="Genomic_DNA"/>
</dbReference>